<dbReference type="Gene3D" id="3.90.1210.10">
    <property type="entry name" value="Antifreeze-like/N-acetylneuraminic acid synthase C-terminal domain"/>
    <property type="match status" value="1"/>
</dbReference>
<reference evidence="2" key="1">
    <citation type="submission" date="2022-10" db="EMBL/GenBank/DDBJ databases">
        <title>Completed Genome Sequence of two octocoral isolated bacterium, Endozoicomonas euniceicola EF212T and Endozoicomonas gorgoniicola PS125T.</title>
        <authorList>
            <person name="Chiou Y.-J."/>
            <person name="Chen Y.-H."/>
        </authorList>
    </citation>
    <scope>NUCLEOTIDE SEQUENCE</scope>
    <source>
        <strain evidence="2">EF212</strain>
    </source>
</reference>
<organism evidence="2 3">
    <name type="scientific">Endozoicomonas euniceicola</name>
    <dbReference type="NCBI Taxonomy" id="1234143"/>
    <lineage>
        <taxon>Bacteria</taxon>
        <taxon>Pseudomonadati</taxon>
        <taxon>Pseudomonadota</taxon>
        <taxon>Gammaproteobacteria</taxon>
        <taxon>Oceanospirillales</taxon>
        <taxon>Endozoicomonadaceae</taxon>
        <taxon>Endozoicomonas</taxon>
    </lineage>
</organism>
<feature type="signal peptide" evidence="1">
    <location>
        <begin position="1"/>
        <end position="21"/>
    </location>
</feature>
<dbReference type="CDD" id="cd11614">
    <property type="entry name" value="SAF_CpaB_FlgA_like"/>
    <property type="match status" value="1"/>
</dbReference>
<accession>A0ABY6GUP0</accession>
<evidence type="ECO:0000313" key="3">
    <source>
        <dbReference type="Proteomes" id="UP001163255"/>
    </source>
</evidence>
<sequence length="184" mass="20559">MPSVTRSFRLLFLLSVSLLLAGNCRSESFSSQAVHASTLFLNARAKELADSLEASYFKVSVESPPKRIKLPLCPDTPEIKLVTLLAPGRQSVKVICRERDNQSLLLHANVSLFLPVLISTGRIQGGSRVTGANSNWEIRDISRLKQGYFRDIDQLKRLQAAKTIKPNQVLTPMMFLPAKEMQKH</sequence>
<keyword evidence="1" id="KW-0732">Signal</keyword>
<evidence type="ECO:0000256" key="1">
    <source>
        <dbReference type="SAM" id="SignalP"/>
    </source>
</evidence>
<name>A0ABY6GUP0_9GAMM</name>
<dbReference type="RefSeq" id="WP_262598407.1">
    <property type="nucleotide sequence ID" value="NZ_CP103300.1"/>
</dbReference>
<proteinExistence type="predicted"/>
<feature type="chain" id="PRO_5046486880" evidence="1">
    <location>
        <begin position="22"/>
        <end position="184"/>
    </location>
</feature>
<dbReference type="Proteomes" id="UP001163255">
    <property type="component" value="Chromosome"/>
</dbReference>
<gene>
    <name evidence="2" type="ORF">NX720_25440</name>
</gene>
<evidence type="ECO:0000313" key="2">
    <source>
        <dbReference type="EMBL" id="UYM16104.1"/>
    </source>
</evidence>
<keyword evidence="3" id="KW-1185">Reference proteome</keyword>
<protein>
    <submittedName>
        <fullName evidence="2">Uncharacterized protein</fullName>
    </submittedName>
</protein>
<dbReference type="EMBL" id="CP103300">
    <property type="protein sequence ID" value="UYM16104.1"/>
    <property type="molecule type" value="Genomic_DNA"/>
</dbReference>